<reference evidence="3" key="1">
    <citation type="journal article" date="2019" name="Int. J. Syst. Evol. Microbiol.">
        <title>The Global Catalogue of Microorganisms (GCM) 10K type strain sequencing project: providing services to taxonomists for standard genome sequencing and annotation.</title>
        <authorList>
            <consortium name="The Broad Institute Genomics Platform"/>
            <consortium name="The Broad Institute Genome Sequencing Center for Infectious Disease"/>
            <person name="Wu L."/>
            <person name="Ma J."/>
        </authorList>
    </citation>
    <scope>NUCLEOTIDE SEQUENCE [LARGE SCALE GENOMIC DNA]</scope>
    <source>
        <strain evidence="3">CGMCC 1.12237</strain>
    </source>
</reference>
<proteinExistence type="predicted"/>
<sequence>MVTALYVLGIMVIVVGVISGLLTNSLLGLLIAIFGSIVSAITLIALAKIIENQNTILFKLNKQDELVEHQETKKKKKMKNCPKCKYEYEEDRSSCPYCGYRHERKVKNRWID</sequence>
<feature type="transmembrane region" description="Helical" evidence="1">
    <location>
        <begin position="29"/>
        <end position="50"/>
    </location>
</feature>
<dbReference type="RefSeq" id="WP_382350067.1">
    <property type="nucleotide sequence ID" value="NZ_JBHSMC010000011.1"/>
</dbReference>
<comment type="caution">
    <text evidence="2">The sequence shown here is derived from an EMBL/GenBank/DDBJ whole genome shotgun (WGS) entry which is preliminary data.</text>
</comment>
<dbReference type="Proteomes" id="UP001596147">
    <property type="component" value="Unassembled WGS sequence"/>
</dbReference>
<gene>
    <name evidence="2" type="ORF">ACFPM4_08335</name>
</gene>
<evidence type="ECO:0008006" key="4">
    <source>
        <dbReference type="Google" id="ProtNLM"/>
    </source>
</evidence>
<protein>
    <recommendedName>
        <fullName evidence="4">Zinc ribbon domain-containing protein</fullName>
    </recommendedName>
</protein>
<keyword evidence="1" id="KW-0812">Transmembrane</keyword>
<keyword evidence="1" id="KW-0472">Membrane</keyword>
<name>A0ABW0LG72_9BACI</name>
<evidence type="ECO:0000313" key="2">
    <source>
        <dbReference type="EMBL" id="MFC5464760.1"/>
    </source>
</evidence>
<organism evidence="2 3">
    <name type="scientific">Lederbergia graminis</name>
    <dbReference type="NCBI Taxonomy" id="735518"/>
    <lineage>
        <taxon>Bacteria</taxon>
        <taxon>Bacillati</taxon>
        <taxon>Bacillota</taxon>
        <taxon>Bacilli</taxon>
        <taxon>Bacillales</taxon>
        <taxon>Bacillaceae</taxon>
        <taxon>Lederbergia</taxon>
    </lineage>
</organism>
<keyword evidence="3" id="KW-1185">Reference proteome</keyword>
<accession>A0ABW0LG72</accession>
<evidence type="ECO:0000256" key="1">
    <source>
        <dbReference type="SAM" id="Phobius"/>
    </source>
</evidence>
<keyword evidence="1" id="KW-1133">Transmembrane helix</keyword>
<feature type="transmembrane region" description="Helical" evidence="1">
    <location>
        <begin position="5"/>
        <end position="23"/>
    </location>
</feature>
<dbReference type="EMBL" id="JBHSMC010000011">
    <property type="protein sequence ID" value="MFC5464760.1"/>
    <property type="molecule type" value="Genomic_DNA"/>
</dbReference>
<evidence type="ECO:0000313" key="3">
    <source>
        <dbReference type="Proteomes" id="UP001596147"/>
    </source>
</evidence>